<dbReference type="AlphaFoldDB" id="V5GDA7"/>
<sequence length="117" mass="13217">HFSNICQKPRLECPRCKRLGHLEKDCHRSFKNQVVQLASPQPRENEEYFFNCTINGNQIRAYVDTGCGAVLIREDQARELKLKIVSSSVTITGYGAITIDVVGETEFTIMLDQAKAN</sequence>
<evidence type="ECO:0008006" key="2">
    <source>
        <dbReference type="Google" id="ProtNLM"/>
    </source>
</evidence>
<dbReference type="EMBL" id="GALX01000311">
    <property type="protein sequence ID" value="JAB68155.1"/>
    <property type="molecule type" value="Transcribed_RNA"/>
</dbReference>
<dbReference type="Pfam" id="PF13975">
    <property type="entry name" value="gag-asp_proteas"/>
    <property type="match status" value="1"/>
</dbReference>
<evidence type="ECO:0000313" key="1">
    <source>
        <dbReference type="EMBL" id="JAB68155.1"/>
    </source>
</evidence>
<dbReference type="InterPro" id="IPR021109">
    <property type="entry name" value="Peptidase_aspartic_dom_sf"/>
</dbReference>
<feature type="non-terminal residue" evidence="1">
    <location>
        <position position="1"/>
    </location>
</feature>
<reference evidence="1" key="1">
    <citation type="submission" date="2013-07" db="EMBL/GenBank/DDBJ databases">
        <title>Midgut Transcriptome Profiling of Anoplphora glabripennis, a Lignocellulose Degrading, Wood-Boring Cerambycid.</title>
        <authorList>
            <person name="Scully E.D."/>
            <person name="Hoover K."/>
            <person name="Carlson J.E."/>
            <person name="Tien M."/>
            <person name="Geib S.M."/>
        </authorList>
    </citation>
    <scope>NUCLEOTIDE SEQUENCE</scope>
</reference>
<organism evidence="1">
    <name type="scientific">Anoplophora glabripennis</name>
    <name type="common">Asian longhorn beetle</name>
    <name type="synonym">Anoplophora nobilis</name>
    <dbReference type="NCBI Taxonomy" id="217634"/>
    <lineage>
        <taxon>Eukaryota</taxon>
        <taxon>Metazoa</taxon>
        <taxon>Ecdysozoa</taxon>
        <taxon>Arthropoda</taxon>
        <taxon>Hexapoda</taxon>
        <taxon>Insecta</taxon>
        <taxon>Pterygota</taxon>
        <taxon>Neoptera</taxon>
        <taxon>Endopterygota</taxon>
        <taxon>Coleoptera</taxon>
        <taxon>Polyphaga</taxon>
        <taxon>Cucujiformia</taxon>
        <taxon>Chrysomeloidea</taxon>
        <taxon>Cerambycidae</taxon>
        <taxon>Lamiinae</taxon>
        <taxon>Lamiini</taxon>
        <taxon>Anoplophora</taxon>
    </lineage>
</organism>
<accession>V5GDA7</accession>
<dbReference type="SUPFAM" id="SSF50630">
    <property type="entry name" value="Acid proteases"/>
    <property type="match status" value="1"/>
</dbReference>
<protein>
    <recommendedName>
        <fullName evidence="2">CCHC-type domain-containing protein</fullName>
    </recommendedName>
</protein>
<feature type="non-terminal residue" evidence="1">
    <location>
        <position position="117"/>
    </location>
</feature>
<proteinExistence type="predicted"/>
<name>V5GDA7_ANOGL</name>
<dbReference type="Gene3D" id="2.40.70.10">
    <property type="entry name" value="Acid Proteases"/>
    <property type="match status" value="1"/>
</dbReference>